<feature type="non-terminal residue" evidence="1">
    <location>
        <position position="1"/>
    </location>
</feature>
<evidence type="ECO:0008006" key="3">
    <source>
        <dbReference type="Google" id="ProtNLM"/>
    </source>
</evidence>
<dbReference type="OrthoDB" id="1739170at2759"/>
<name>A0A371IAJ3_MUCPR</name>
<sequence length="78" mass="8942">MWQHLSSHRRHLDHTRKNSRVMPNITYGMIPTFGDYVVTKCIPDAEINSILKFCHSAPRGGHYGSTRIARNVLDCGLY</sequence>
<protein>
    <recommendedName>
        <fullName evidence="3">Integrase zinc-binding domain-containing protein</fullName>
    </recommendedName>
</protein>
<comment type="caution">
    <text evidence="1">The sequence shown here is derived from an EMBL/GenBank/DDBJ whole genome shotgun (WGS) entry which is preliminary data.</text>
</comment>
<dbReference type="AlphaFoldDB" id="A0A371IAJ3"/>
<keyword evidence="2" id="KW-1185">Reference proteome</keyword>
<dbReference type="EMBL" id="QJKJ01000539">
    <property type="protein sequence ID" value="RDY12046.1"/>
    <property type="molecule type" value="Genomic_DNA"/>
</dbReference>
<dbReference type="Proteomes" id="UP000257109">
    <property type="component" value="Unassembled WGS sequence"/>
</dbReference>
<proteinExistence type="predicted"/>
<gene>
    <name evidence="1" type="ORF">CR513_03208</name>
</gene>
<reference evidence="1" key="1">
    <citation type="submission" date="2018-05" db="EMBL/GenBank/DDBJ databases">
        <title>Draft genome of Mucuna pruriens seed.</title>
        <authorList>
            <person name="Nnadi N.E."/>
            <person name="Vos R."/>
            <person name="Hasami M.H."/>
            <person name="Devisetty U.K."/>
            <person name="Aguiy J.C."/>
        </authorList>
    </citation>
    <scope>NUCLEOTIDE SEQUENCE [LARGE SCALE GENOMIC DNA]</scope>
    <source>
        <strain evidence="1">JCA_2017</strain>
    </source>
</reference>
<accession>A0A371IAJ3</accession>
<evidence type="ECO:0000313" key="2">
    <source>
        <dbReference type="Proteomes" id="UP000257109"/>
    </source>
</evidence>
<organism evidence="1 2">
    <name type="scientific">Mucuna pruriens</name>
    <name type="common">Velvet bean</name>
    <name type="synonym">Dolichos pruriens</name>
    <dbReference type="NCBI Taxonomy" id="157652"/>
    <lineage>
        <taxon>Eukaryota</taxon>
        <taxon>Viridiplantae</taxon>
        <taxon>Streptophyta</taxon>
        <taxon>Embryophyta</taxon>
        <taxon>Tracheophyta</taxon>
        <taxon>Spermatophyta</taxon>
        <taxon>Magnoliopsida</taxon>
        <taxon>eudicotyledons</taxon>
        <taxon>Gunneridae</taxon>
        <taxon>Pentapetalae</taxon>
        <taxon>rosids</taxon>
        <taxon>fabids</taxon>
        <taxon>Fabales</taxon>
        <taxon>Fabaceae</taxon>
        <taxon>Papilionoideae</taxon>
        <taxon>50 kb inversion clade</taxon>
        <taxon>NPAAA clade</taxon>
        <taxon>indigoferoid/millettioid clade</taxon>
        <taxon>Phaseoleae</taxon>
        <taxon>Mucuna</taxon>
    </lineage>
</organism>
<evidence type="ECO:0000313" key="1">
    <source>
        <dbReference type="EMBL" id="RDY12046.1"/>
    </source>
</evidence>